<evidence type="ECO:0000256" key="1">
    <source>
        <dbReference type="ARBA" id="ARBA00012552"/>
    </source>
</evidence>
<keyword evidence="3 9" id="KW-0378">Hydrolase</keyword>
<name>A0ABW2V038_9BACL</name>
<dbReference type="SUPFAM" id="SSF52540">
    <property type="entry name" value="P-loop containing nucleoside triphosphate hydrolases"/>
    <property type="match status" value="1"/>
</dbReference>
<protein>
    <recommendedName>
        <fullName evidence="1">RNA helicase</fullName>
        <ecNumber evidence="1">3.6.4.13</ecNumber>
    </recommendedName>
</protein>
<feature type="region of interest" description="Disordered" evidence="6">
    <location>
        <begin position="384"/>
        <end position="466"/>
    </location>
</feature>
<comment type="caution">
    <text evidence="9">The sequence shown here is derived from an EMBL/GenBank/DDBJ whole genome shotgun (WGS) entry which is preliminary data.</text>
</comment>
<dbReference type="Gene3D" id="3.40.50.300">
    <property type="entry name" value="P-loop containing nucleotide triphosphate hydrolases"/>
    <property type="match status" value="2"/>
</dbReference>
<dbReference type="InterPro" id="IPR014001">
    <property type="entry name" value="Helicase_ATP-bd"/>
</dbReference>
<dbReference type="RefSeq" id="WP_170209431.1">
    <property type="nucleotide sequence ID" value="NZ_JBHTGQ010000004.1"/>
</dbReference>
<feature type="compositionally biased region" description="Low complexity" evidence="6">
    <location>
        <begin position="418"/>
        <end position="432"/>
    </location>
</feature>
<evidence type="ECO:0000259" key="8">
    <source>
        <dbReference type="PROSITE" id="PS51194"/>
    </source>
</evidence>
<dbReference type="PROSITE" id="PS51194">
    <property type="entry name" value="HELICASE_CTER"/>
    <property type="match status" value="1"/>
</dbReference>
<dbReference type="EC" id="3.6.4.13" evidence="1"/>
<evidence type="ECO:0000256" key="6">
    <source>
        <dbReference type="SAM" id="MobiDB-lite"/>
    </source>
</evidence>
<keyword evidence="2" id="KW-0547">Nucleotide-binding</keyword>
<dbReference type="Pfam" id="PF00271">
    <property type="entry name" value="Helicase_C"/>
    <property type="match status" value="1"/>
</dbReference>
<evidence type="ECO:0000256" key="4">
    <source>
        <dbReference type="ARBA" id="ARBA00022806"/>
    </source>
</evidence>
<dbReference type="PANTHER" id="PTHR47963:SF8">
    <property type="entry name" value="ATP-DEPENDENT RNA HELICASE DEAD"/>
    <property type="match status" value="1"/>
</dbReference>
<dbReference type="SMART" id="SM00487">
    <property type="entry name" value="DEXDc"/>
    <property type="match status" value="1"/>
</dbReference>
<dbReference type="EMBL" id="JBHTGQ010000004">
    <property type="protein sequence ID" value="MFC7748883.1"/>
    <property type="molecule type" value="Genomic_DNA"/>
</dbReference>
<evidence type="ECO:0000256" key="3">
    <source>
        <dbReference type="ARBA" id="ARBA00022801"/>
    </source>
</evidence>
<proteinExistence type="predicted"/>
<reference evidence="10" key="1">
    <citation type="journal article" date="2019" name="Int. J. Syst. Evol. Microbiol.">
        <title>The Global Catalogue of Microorganisms (GCM) 10K type strain sequencing project: providing services to taxonomists for standard genome sequencing and annotation.</title>
        <authorList>
            <consortium name="The Broad Institute Genomics Platform"/>
            <consortium name="The Broad Institute Genome Sequencing Center for Infectious Disease"/>
            <person name="Wu L."/>
            <person name="Ma J."/>
        </authorList>
    </citation>
    <scope>NUCLEOTIDE SEQUENCE [LARGE SCALE GENOMIC DNA]</scope>
    <source>
        <strain evidence="10">JCM 18657</strain>
    </source>
</reference>
<dbReference type="CDD" id="cd18787">
    <property type="entry name" value="SF2_C_DEAD"/>
    <property type="match status" value="1"/>
</dbReference>
<feature type="domain" description="Helicase ATP-binding" evidence="7">
    <location>
        <begin position="34"/>
        <end position="204"/>
    </location>
</feature>
<organism evidence="9 10">
    <name type="scientific">Paenibacillus thermoaerophilus</name>
    <dbReference type="NCBI Taxonomy" id="1215385"/>
    <lineage>
        <taxon>Bacteria</taxon>
        <taxon>Bacillati</taxon>
        <taxon>Bacillota</taxon>
        <taxon>Bacilli</taxon>
        <taxon>Bacillales</taxon>
        <taxon>Paenibacillaceae</taxon>
        <taxon>Paenibacillus</taxon>
    </lineage>
</organism>
<accession>A0ABW2V038</accession>
<gene>
    <name evidence="9" type="ORF">ACFQWB_02840</name>
</gene>
<evidence type="ECO:0000313" key="9">
    <source>
        <dbReference type="EMBL" id="MFC7748883.1"/>
    </source>
</evidence>
<dbReference type="Proteomes" id="UP001596528">
    <property type="component" value="Unassembled WGS sequence"/>
</dbReference>
<dbReference type="GO" id="GO:0016787">
    <property type="term" value="F:hydrolase activity"/>
    <property type="evidence" value="ECO:0007669"/>
    <property type="project" value="UniProtKB-KW"/>
</dbReference>
<dbReference type="GO" id="GO:0004386">
    <property type="term" value="F:helicase activity"/>
    <property type="evidence" value="ECO:0007669"/>
    <property type="project" value="UniProtKB-KW"/>
</dbReference>
<dbReference type="SMART" id="SM00490">
    <property type="entry name" value="HELICc"/>
    <property type="match status" value="1"/>
</dbReference>
<evidence type="ECO:0000313" key="10">
    <source>
        <dbReference type="Proteomes" id="UP001596528"/>
    </source>
</evidence>
<keyword evidence="10" id="KW-1185">Reference proteome</keyword>
<sequence length="466" mass="50627">MNKQVAVLNLPGWLADKWAERGYESPTPVQSEVVPALAGGEDVVARSGTGTGKTLAFLLPVLQGIDADSQAVQAVVLAPTRELAAQLQQEAEYWTAGTALRTQMLIGGASLERQVDKLKEKPHLIVGTPGRVAELIKLRKLSLHQAKWIIADETDQLLELGDDRDLETVLKAAPRDRRIGFFSATVTEPVLELARRWMPEPRFVSISPDERVPRAITHVYLTAEARDKKNVLANLIKSLKPKAAIVFVNETGPIRDLLGRLRGEGIAADTLFGQQSKQGRAAVMQQFRKGKIKVLISTDVAARGLDIPNLTHVFQFDPAPSADAYVHRSGRTGRMGAPGTVISLAAKNEEFIVKKFEKQLRVPIERKVLIGGKLVTPLSPEEAAKLKEREAARRKREPSSAPIRTASVRTAAAPAGRKPAQGKPSSAAPAAPAKKKKAAKKQDKNKGAPRWLKAKWEQGASPEGQA</sequence>
<dbReference type="InterPro" id="IPR027417">
    <property type="entry name" value="P-loop_NTPase"/>
</dbReference>
<dbReference type="Pfam" id="PF00270">
    <property type="entry name" value="DEAD"/>
    <property type="match status" value="1"/>
</dbReference>
<dbReference type="InterPro" id="IPR001650">
    <property type="entry name" value="Helicase_C-like"/>
</dbReference>
<dbReference type="PANTHER" id="PTHR47963">
    <property type="entry name" value="DEAD-BOX ATP-DEPENDENT RNA HELICASE 47, MITOCHONDRIAL"/>
    <property type="match status" value="1"/>
</dbReference>
<dbReference type="InterPro" id="IPR044742">
    <property type="entry name" value="DEAD/DEAH_RhlB"/>
</dbReference>
<keyword evidence="5" id="KW-0067">ATP-binding</keyword>
<dbReference type="InterPro" id="IPR011545">
    <property type="entry name" value="DEAD/DEAH_box_helicase_dom"/>
</dbReference>
<keyword evidence="4 9" id="KW-0347">Helicase</keyword>
<dbReference type="PROSITE" id="PS51192">
    <property type="entry name" value="HELICASE_ATP_BIND_1"/>
    <property type="match status" value="1"/>
</dbReference>
<evidence type="ECO:0000259" key="7">
    <source>
        <dbReference type="PROSITE" id="PS51192"/>
    </source>
</evidence>
<feature type="domain" description="Helicase C-terminal" evidence="8">
    <location>
        <begin position="231"/>
        <end position="375"/>
    </location>
</feature>
<dbReference type="CDD" id="cd00268">
    <property type="entry name" value="DEADc"/>
    <property type="match status" value="1"/>
</dbReference>
<evidence type="ECO:0000256" key="2">
    <source>
        <dbReference type="ARBA" id="ARBA00022741"/>
    </source>
</evidence>
<dbReference type="InterPro" id="IPR050547">
    <property type="entry name" value="DEAD_box_RNA_helicases"/>
</dbReference>
<evidence type="ECO:0000256" key="5">
    <source>
        <dbReference type="ARBA" id="ARBA00022840"/>
    </source>
</evidence>